<reference evidence="3" key="1">
    <citation type="submission" date="2021-06" db="EMBL/GenBank/DDBJ databases">
        <authorList>
            <person name="Kallberg Y."/>
            <person name="Tangrot J."/>
            <person name="Rosling A."/>
        </authorList>
    </citation>
    <scope>NUCLEOTIDE SEQUENCE</scope>
    <source>
        <strain evidence="3">87-6 pot B 2015</strain>
    </source>
</reference>
<dbReference type="Proteomes" id="UP000789375">
    <property type="component" value="Unassembled WGS sequence"/>
</dbReference>
<dbReference type="AlphaFoldDB" id="A0A9N9EBX0"/>
<proteinExistence type="predicted"/>
<feature type="non-terminal residue" evidence="3">
    <location>
        <position position="588"/>
    </location>
</feature>
<evidence type="ECO:0000256" key="1">
    <source>
        <dbReference type="SAM" id="MobiDB-lite"/>
    </source>
</evidence>
<comment type="caution">
    <text evidence="3">The sequence shown here is derived from an EMBL/GenBank/DDBJ whole genome shotgun (WGS) entry which is preliminary data.</text>
</comment>
<evidence type="ECO:0000256" key="2">
    <source>
        <dbReference type="SAM" id="SignalP"/>
    </source>
</evidence>
<feature type="signal peptide" evidence="2">
    <location>
        <begin position="1"/>
        <end position="19"/>
    </location>
</feature>
<evidence type="ECO:0000313" key="3">
    <source>
        <dbReference type="EMBL" id="CAG8672306.1"/>
    </source>
</evidence>
<gene>
    <name evidence="3" type="ORF">FMOSSE_LOCUS12475</name>
</gene>
<feature type="compositionally biased region" description="Basic and acidic residues" evidence="1">
    <location>
        <begin position="233"/>
        <end position="252"/>
    </location>
</feature>
<accession>A0A9N9EBX0</accession>
<feature type="compositionally biased region" description="Basic and acidic residues" evidence="1">
    <location>
        <begin position="259"/>
        <end position="285"/>
    </location>
</feature>
<name>A0A9N9EBX0_FUNMO</name>
<keyword evidence="2" id="KW-0732">Signal</keyword>
<feature type="region of interest" description="Disordered" evidence="1">
    <location>
        <begin position="227"/>
        <end position="288"/>
    </location>
</feature>
<keyword evidence="4" id="KW-1185">Reference proteome</keyword>
<dbReference type="EMBL" id="CAJVPP010005972">
    <property type="protein sequence ID" value="CAG8672306.1"/>
    <property type="molecule type" value="Genomic_DNA"/>
</dbReference>
<evidence type="ECO:0000313" key="4">
    <source>
        <dbReference type="Proteomes" id="UP000789375"/>
    </source>
</evidence>
<organism evidence="3 4">
    <name type="scientific">Funneliformis mosseae</name>
    <name type="common">Endomycorrhizal fungus</name>
    <name type="synonym">Glomus mosseae</name>
    <dbReference type="NCBI Taxonomy" id="27381"/>
    <lineage>
        <taxon>Eukaryota</taxon>
        <taxon>Fungi</taxon>
        <taxon>Fungi incertae sedis</taxon>
        <taxon>Mucoromycota</taxon>
        <taxon>Glomeromycotina</taxon>
        <taxon>Glomeromycetes</taxon>
        <taxon>Glomerales</taxon>
        <taxon>Glomeraceae</taxon>
        <taxon>Funneliformis</taxon>
    </lineage>
</organism>
<protein>
    <submittedName>
        <fullName evidence="3">1580_t:CDS:1</fullName>
    </submittedName>
</protein>
<feature type="chain" id="PRO_5040108086" evidence="2">
    <location>
        <begin position="20"/>
        <end position="588"/>
    </location>
</feature>
<sequence>NKFLNRLYLLLHALMASQSIPTPIDSLQQTLSSILDLNEFPMSVRDLAIIWIPAANVWKRDLQRLLGLITVVIPSDRFVATNSFQKLIFVNAIALDISSGISSYFSNTEFEAWGYMGCLEHLAKVCVHLTSEDQDEIFGKYRNHLRSISSSTSTLKRAKDKASKLYDTAERSFQRVEVTSFFKRIDTQVDTNATEGLVNATENLVNAKENLYESKLKARAYDRYIENTDEDDRSSKRPRQETIISEEDKKQPDANTIPKADDDNFDERKDDNEDKDTERVEEESHSSNYVMDVFSESCSRQQTSSDSFLLPLLENYRAKETTSLYNPAHSFIIDLSPTSKIKGEFNDKQWTELVGRRPDAVRKIYHHEIEPIISHLFGQKADLSQARKRWYELRNLATPKYDDSFSYAEVDWEKIKRWVERVTGQFLDAFESLRNPLQNDCHEREWTGDYIIPLLQGALKLDGSFYVPWGEISVLATQRRRNDDKDILTEQVERSHQVDLLCNYEQYEVACALACGGPYTYDLTKLASDEFNLPRIMKDMLDDLELKLLYAGKNGLHPYILGIQTYMTEVRVYLMEKRESGMEHSGLD</sequence>